<dbReference type="Gene3D" id="2.30.110.10">
    <property type="entry name" value="Electron Transport, Fmn-binding Protein, Chain A"/>
    <property type="match status" value="1"/>
</dbReference>
<dbReference type="SUPFAM" id="SSF50475">
    <property type="entry name" value="FMN-binding split barrel"/>
    <property type="match status" value="1"/>
</dbReference>
<dbReference type="NCBIfam" id="TIGR04025">
    <property type="entry name" value="PPOX_FMN_DR2398"/>
    <property type="match status" value="1"/>
</dbReference>
<dbReference type="Proteomes" id="UP001596226">
    <property type="component" value="Unassembled WGS sequence"/>
</dbReference>
<sequence>MRITTEAQLREVIDHPHPELRDKAITVIDDESARFLCATTFFLLATTAADGTVDVSPRGEVPGGITVLDERHLAFGDRPGNRRLDSFRNILQCPNVGMLFIVPGRHETLRVNGRAELFTAPAFAEAALGVVVEVDELFLHCGQSLRRGSVWEPAGWPSPETVPSFGAMIRSTAAARRRATTLR</sequence>
<evidence type="ECO:0000313" key="2">
    <source>
        <dbReference type="EMBL" id="MFC5926459.1"/>
    </source>
</evidence>
<comment type="caution">
    <text evidence="2">The sequence shown here is derived from an EMBL/GenBank/DDBJ whole genome shotgun (WGS) entry which is preliminary data.</text>
</comment>
<dbReference type="Pfam" id="PF01243">
    <property type="entry name" value="PNPOx_N"/>
    <property type="match status" value="1"/>
</dbReference>
<dbReference type="InterPro" id="IPR011576">
    <property type="entry name" value="Pyridox_Oxase_N"/>
</dbReference>
<organism evidence="2 3">
    <name type="scientific">Micromonospora vulcania</name>
    <dbReference type="NCBI Taxonomy" id="1441873"/>
    <lineage>
        <taxon>Bacteria</taxon>
        <taxon>Bacillati</taxon>
        <taxon>Actinomycetota</taxon>
        <taxon>Actinomycetes</taxon>
        <taxon>Micromonosporales</taxon>
        <taxon>Micromonosporaceae</taxon>
        <taxon>Micromonospora</taxon>
    </lineage>
</organism>
<proteinExistence type="predicted"/>
<dbReference type="InterPro" id="IPR024029">
    <property type="entry name" value="Pyridox_Oxase_FMN-dep"/>
</dbReference>
<evidence type="ECO:0000313" key="3">
    <source>
        <dbReference type="Proteomes" id="UP001596226"/>
    </source>
</evidence>
<dbReference type="PANTHER" id="PTHR42815:SF2">
    <property type="entry name" value="FAD-BINDING, PUTATIVE (AFU_ORTHOLOGUE AFUA_6G07600)-RELATED"/>
    <property type="match status" value="1"/>
</dbReference>
<name>A0ABW1H9X0_9ACTN</name>
<evidence type="ECO:0000259" key="1">
    <source>
        <dbReference type="Pfam" id="PF01243"/>
    </source>
</evidence>
<dbReference type="PANTHER" id="PTHR42815">
    <property type="entry name" value="FAD-BINDING, PUTATIVE (AFU_ORTHOLOGUE AFUA_6G07600)-RELATED"/>
    <property type="match status" value="1"/>
</dbReference>
<dbReference type="RefSeq" id="WP_377514701.1">
    <property type="nucleotide sequence ID" value="NZ_JBHSQS010000017.1"/>
</dbReference>
<feature type="domain" description="Pyridoxamine 5'-phosphate oxidase N-terminal" evidence="1">
    <location>
        <begin position="28"/>
        <end position="126"/>
    </location>
</feature>
<dbReference type="EMBL" id="JBHSQS010000017">
    <property type="protein sequence ID" value="MFC5926459.1"/>
    <property type="molecule type" value="Genomic_DNA"/>
</dbReference>
<reference evidence="3" key="1">
    <citation type="journal article" date="2019" name="Int. J. Syst. Evol. Microbiol.">
        <title>The Global Catalogue of Microorganisms (GCM) 10K type strain sequencing project: providing services to taxonomists for standard genome sequencing and annotation.</title>
        <authorList>
            <consortium name="The Broad Institute Genomics Platform"/>
            <consortium name="The Broad Institute Genome Sequencing Center for Infectious Disease"/>
            <person name="Wu L."/>
            <person name="Ma J."/>
        </authorList>
    </citation>
    <scope>NUCLEOTIDE SEQUENCE [LARGE SCALE GENOMIC DNA]</scope>
    <source>
        <strain evidence="3">CGMCC 4.7144</strain>
    </source>
</reference>
<dbReference type="InterPro" id="IPR012349">
    <property type="entry name" value="Split_barrel_FMN-bd"/>
</dbReference>
<gene>
    <name evidence="2" type="ORF">ACFQGL_24285</name>
</gene>
<accession>A0ABW1H9X0</accession>
<protein>
    <submittedName>
        <fullName evidence="2">MSMEG_1061 family FMN-dependent PPOX-type flavoprotein</fullName>
    </submittedName>
</protein>
<keyword evidence="3" id="KW-1185">Reference proteome</keyword>